<gene>
    <name evidence="2" type="ORF">L201_003516</name>
</gene>
<feature type="compositionally biased region" description="Low complexity" evidence="1">
    <location>
        <begin position="122"/>
        <end position="138"/>
    </location>
</feature>
<feature type="compositionally biased region" description="Polar residues" evidence="1">
    <location>
        <begin position="173"/>
        <end position="203"/>
    </location>
</feature>
<evidence type="ECO:0000256" key="1">
    <source>
        <dbReference type="SAM" id="MobiDB-lite"/>
    </source>
</evidence>
<dbReference type="EMBL" id="CP144101">
    <property type="protein sequence ID" value="WWC88603.1"/>
    <property type="molecule type" value="Genomic_DNA"/>
</dbReference>
<sequence>MMGFKKKLTSFLPLDAQSRLQNVLTVEWEGQGKTVLVELPNSDVNRNDNNEVEMAGLTSNSGAYGRLNDDEYDDDRSYSRPSRSQYNNNNSDSYYSSSSSSSQHRKQSSYSSKNLPPLPPTSSGSASGSGYNTSSSSSKVGYRNQNPFEPEYNSPQPSSSSTYSSSSSPYTGFTPQFSNQATFGNNTEINSGGSLNRNKQKTIPNPWGKTYRADDIDFLGDDLGNNNNNNNGSYGYNDYNDRNGLRSPTSSAGTRDSQGSSNANSLENPFR</sequence>
<feature type="compositionally biased region" description="Low complexity" evidence="1">
    <location>
        <begin position="79"/>
        <end position="112"/>
    </location>
</feature>
<dbReference type="GeneID" id="91094186"/>
<feature type="region of interest" description="Disordered" evidence="1">
    <location>
        <begin position="54"/>
        <end position="209"/>
    </location>
</feature>
<evidence type="ECO:0000313" key="3">
    <source>
        <dbReference type="Proteomes" id="UP001355207"/>
    </source>
</evidence>
<organism evidence="2 3">
    <name type="scientific">Kwoniella dendrophila CBS 6074</name>
    <dbReference type="NCBI Taxonomy" id="1295534"/>
    <lineage>
        <taxon>Eukaryota</taxon>
        <taxon>Fungi</taxon>
        <taxon>Dikarya</taxon>
        <taxon>Basidiomycota</taxon>
        <taxon>Agaricomycotina</taxon>
        <taxon>Tremellomycetes</taxon>
        <taxon>Tremellales</taxon>
        <taxon>Cryptococcaceae</taxon>
        <taxon>Kwoniella</taxon>
    </lineage>
</organism>
<dbReference type="Proteomes" id="UP001355207">
    <property type="component" value="Chromosome 4"/>
</dbReference>
<feature type="region of interest" description="Disordered" evidence="1">
    <location>
        <begin position="223"/>
        <end position="271"/>
    </location>
</feature>
<feature type="compositionally biased region" description="Low complexity" evidence="1">
    <location>
        <begin position="223"/>
        <end position="238"/>
    </location>
</feature>
<keyword evidence="3" id="KW-1185">Reference proteome</keyword>
<feature type="compositionally biased region" description="Low complexity" evidence="1">
    <location>
        <begin position="154"/>
        <end position="171"/>
    </location>
</feature>
<protein>
    <submittedName>
        <fullName evidence="2">Uncharacterized protein</fullName>
    </submittedName>
</protein>
<dbReference type="AlphaFoldDB" id="A0AAX4JVR3"/>
<proteinExistence type="predicted"/>
<dbReference type="RefSeq" id="XP_066075366.1">
    <property type="nucleotide sequence ID" value="XM_066219269.1"/>
</dbReference>
<name>A0AAX4JVR3_9TREE</name>
<feature type="compositionally biased region" description="Polar residues" evidence="1">
    <location>
        <begin position="246"/>
        <end position="271"/>
    </location>
</feature>
<accession>A0AAX4JVR3</accession>
<evidence type="ECO:0000313" key="2">
    <source>
        <dbReference type="EMBL" id="WWC88603.1"/>
    </source>
</evidence>
<reference evidence="2 3" key="1">
    <citation type="submission" date="2024-01" db="EMBL/GenBank/DDBJ databases">
        <title>Comparative genomics of Cryptococcus and Kwoniella reveals pathogenesis evolution and contrasting modes of karyotype evolution via chromosome fusion or intercentromeric recombination.</title>
        <authorList>
            <person name="Coelho M.A."/>
            <person name="David-Palma M."/>
            <person name="Shea T."/>
            <person name="Bowers K."/>
            <person name="McGinley-Smith S."/>
            <person name="Mohammad A.W."/>
            <person name="Gnirke A."/>
            <person name="Yurkov A.M."/>
            <person name="Nowrousian M."/>
            <person name="Sun S."/>
            <person name="Cuomo C.A."/>
            <person name="Heitman J."/>
        </authorList>
    </citation>
    <scope>NUCLEOTIDE SEQUENCE [LARGE SCALE GENOMIC DNA]</scope>
    <source>
        <strain evidence="2 3">CBS 6074</strain>
    </source>
</reference>